<keyword evidence="1" id="KW-0812">Transmembrane</keyword>
<feature type="transmembrane region" description="Helical" evidence="1">
    <location>
        <begin position="24"/>
        <end position="50"/>
    </location>
</feature>
<protein>
    <submittedName>
        <fullName evidence="2">Uncharacterized protein</fullName>
    </submittedName>
</protein>
<dbReference type="AlphaFoldDB" id="A0A9X1XB19"/>
<dbReference type="EMBL" id="JAIWJX010000002">
    <property type="protein sequence ID" value="MCK6257436.1"/>
    <property type="molecule type" value="Genomic_DNA"/>
</dbReference>
<gene>
    <name evidence="2" type="ORF">LCY76_12625</name>
</gene>
<reference evidence="2" key="1">
    <citation type="submission" date="2021-09" db="EMBL/GenBank/DDBJ databases">
        <title>Genome analysis of Fictibacillus sp. KIGAM418 isolated from marine sediment.</title>
        <authorList>
            <person name="Seo M.-J."/>
            <person name="Cho E.-S."/>
            <person name="Hwang C.Y."/>
        </authorList>
    </citation>
    <scope>NUCLEOTIDE SEQUENCE</scope>
    <source>
        <strain evidence="2">KIGAM418</strain>
    </source>
</reference>
<sequence length="93" mass="10714">MKRLIDFVWEGLTLQHMPLSRFMILYIVHYVLLFLFSVTLFIFSFGALLLYKSLHTIPPFGVWAGIMVSATAVFCIFIIGIATVKRMKKQVIT</sequence>
<dbReference type="RefSeq" id="WP_248252932.1">
    <property type="nucleotide sequence ID" value="NZ_JAIWJX010000002.1"/>
</dbReference>
<evidence type="ECO:0000313" key="3">
    <source>
        <dbReference type="Proteomes" id="UP001139011"/>
    </source>
</evidence>
<name>A0A9X1XB19_9BACL</name>
<keyword evidence="1" id="KW-1133">Transmembrane helix</keyword>
<dbReference type="Proteomes" id="UP001139011">
    <property type="component" value="Unassembled WGS sequence"/>
</dbReference>
<keyword evidence="1" id="KW-0472">Membrane</keyword>
<evidence type="ECO:0000313" key="2">
    <source>
        <dbReference type="EMBL" id="MCK6257436.1"/>
    </source>
</evidence>
<proteinExistence type="predicted"/>
<feature type="transmembrane region" description="Helical" evidence="1">
    <location>
        <begin position="62"/>
        <end position="84"/>
    </location>
</feature>
<evidence type="ECO:0000256" key="1">
    <source>
        <dbReference type="SAM" id="Phobius"/>
    </source>
</evidence>
<organism evidence="2 3">
    <name type="scientific">Fictibacillus marinisediminis</name>
    <dbReference type="NCBI Taxonomy" id="2878389"/>
    <lineage>
        <taxon>Bacteria</taxon>
        <taxon>Bacillati</taxon>
        <taxon>Bacillota</taxon>
        <taxon>Bacilli</taxon>
        <taxon>Bacillales</taxon>
        <taxon>Fictibacillaceae</taxon>
        <taxon>Fictibacillus</taxon>
    </lineage>
</organism>
<keyword evidence="3" id="KW-1185">Reference proteome</keyword>
<accession>A0A9X1XB19</accession>
<comment type="caution">
    <text evidence="2">The sequence shown here is derived from an EMBL/GenBank/DDBJ whole genome shotgun (WGS) entry which is preliminary data.</text>
</comment>